<keyword evidence="2 3" id="KW-0663">Pyridoxal phosphate</keyword>
<reference evidence="4 5" key="1">
    <citation type="submission" date="2018-05" db="EMBL/GenBank/DDBJ databases">
        <title>Genomic Encyclopedia of Type Strains, Phase IV (KMG-IV): sequencing the most valuable type-strain genomes for metagenomic binning, comparative biology and taxonomic classification.</title>
        <authorList>
            <person name="Goeker M."/>
        </authorList>
    </citation>
    <scope>NUCLEOTIDE SEQUENCE [LARGE SCALE GENOMIC DNA]</scope>
    <source>
        <strain evidence="4 5">DSM 24995</strain>
    </source>
</reference>
<dbReference type="GO" id="GO:0030170">
    <property type="term" value="F:pyridoxal phosphate binding"/>
    <property type="evidence" value="ECO:0007669"/>
    <property type="project" value="TreeGrafter"/>
</dbReference>
<evidence type="ECO:0000313" key="4">
    <source>
        <dbReference type="EMBL" id="PXX51491.1"/>
    </source>
</evidence>
<protein>
    <submittedName>
        <fullName evidence="4">dTDP-4-amino-4,6-dideoxygalactose transaminase</fullName>
    </submittedName>
</protein>
<dbReference type="GO" id="GO:0000271">
    <property type="term" value="P:polysaccharide biosynthetic process"/>
    <property type="evidence" value="ECO:0007669"/>
    <property type="project" value="TreeGrafter"/>
</dbReference>
<keyword evidence="5" id="KW-1185">Reference proteome</keyword>
<sequence length="433" mass="48726">MKKEWYLEDLRFKGISPFENKIWLSSPTMHGEEQKWVDEAIRANWVSTVGKNINEVERMVAEKVGCKYAVALSSGTAALHLAVKLCGEKLYGQPKVGHGVLEGHRIFCTDLTFDATVNPVAYEGGEAIFIDTEYDTWNMDPLALEKAFETYPEVKLIVVAHLYGTPGKIDEIKRIADAHNALIVEDAAESFCATYKGVQTGNFGDVSVLSANGNKLITGSSGGLLLTDNLEWANKARKWSTQSREDAPWYQHEEVGYNYRMSNIIAGVLRGQLPYAEEHRAQKKAIYERYREGLRDLPVKMNPVDNGDPNYWLSCLIIEKTSMCQQIRSDKETLYISETGKSCPTEILEALSAFNAEGRPIWKPMHMQPIYRRHGFITKNGNGRGQSNAYITVESAADVSADIFERGLCLPSDNKMTMEQVDCVVEIIRRCFR</sequence>
<dbReference type="SUPFAM" id="SSF53383">
    <property type="entry name" value="PLP-dependent transferases"/>
    <property type="match status" value="1"/>
</dbReference>
<feature type="modified residue" description="N6-(pyridoxal phosphate)lysine" evidence="2">
    <location>
        <position position="215"/>
    </location>
</feature>
<comment type="caution">
    <text evidence="4">The sequence shown here is derived from an EMBL/GenBank/DDBJ whole genome shotgun (WGS) entry which is preliminary data.</text>
</comment>
<proteinExistence type="inferred from homology"/>
<comment type="similarity">
    <text evidence="3">Belongs to the DegT/DnrJ/EryC1 family.</text>
</comment>
<name>A0A2V3Y0S6_9FIRM</name>
<evidence type="ECO:0000256" key="2">
    <source>
        <dbReference type="PIRSR" id="PIRSR000390-2"/>
    </source>
</evidence>
<feature type="active site" description="Proton acceptor" evidence="1">
    <location>
        <position position="215"/>
    </location>
</feature>
<dbReference type="GO" id="GO:0008483">
    <property type="term" value="F:transaminase activity"/>
    <property type="evidence" value="ECO:0007669"/>
    <property type="project" value="TreeGrafter"/>
</dbReference>
<dbReference type="InterPro" id="IPR015421">
    <property type="entry name" value="PyrdxlP-dep_Trfase_major"/>
</dbReference>
<dbReference type="EMBL" id="QJKD01000010">
    <property type="protein sequence ID" value="PXX51491.1"/>
    <property type="molecule type" value="Genomic_DNA"/>
</dbReference>
<dbReference type="RefSeq" id="WP_207659551.1">
    <property type="nucleotide sequence ID" value="NZ_QJKD01000010.1"/>
</dbReference>
<evidence type="ECO:0000256" key="3">
    <source>
        <dbReference type="RuleBase" id="RU004508"/>
    </source>
</evidence>
<evidence type="ECO:0000313" key="5">
    <source>
        <dbReference type="Proteomes" id="UP000248057"/>
    </source>
</evidence>
<dbReference type="PANTHER" id="PTHR30244">
    <property type="entry name" value="TRANSAMINASE"/>
    <property type="match status" value="1"/>
</dbReference>
<dbReference type="InterPro" id="IPR000653">
    <property type="entry name" value="DegT/StrS_aminotransferase"/>
</dbReference>
<dbReference type="Gene3D" id="3.40.640.10">
    <property type="entry name" value="Type I PLP-dependent aspartate aminotransferase-like (Major domain)"/>
    <property type="match status" value="1"/>
</dbReference>
<dbReference type="PANTHER" id="PTHR30244:SF34">
    <property type="entry name" value="DTDP-4-AMINO-4,6-DIDEOXYGALACTOSE TRANSAMINASE"/>
    <property type="match status" value="1"/>
</dbReference>
<dbReference type="InterPro" id="IPR015424">
    <property type="entry name" value="PyrdxlP-dep_Trfase"/>
</dbReference>
<dbReference type="PIRSF" id="PIRSF000390">
    <property type="entry name" value="PLP_StrS"/>
    <property type="match status" value="1"/>
</dbReference>
<evidence type="ECO:0000256" key="1">
    <source>
        <dbReference type="PIRSR" id="PIRSR000390-1"/>
    </source>
</evidence>
<dbReference type="AlphaFoldDB" id="A0A2V3Y0S6"/>
<dbReference type="CDD" id="cd00616">
    <property type="entry name" value="AHBA_syn"/>
    <property type="match status" value="1"/>
</dbReference>
<dbReference type="Pfam" id="PF01041">
    <property type="entry name" value="DegT_DnrJ_EryC1"/>
    <property type="match status" value="1"/>
</dbReference>
<gene>
    <name evidence="4" type="ORF">DFR60_110198</name>
</gene>
<dbReference type="InterPro" id="IPR015422">
    <property type="entry name" value="PyrdxlP-dep_Trfase_small"/>
</dbReference>
<dbReference type="GeneID" id="86063056"/>
<dbReference type="Gene3D" id="3.90.1150.10">
    <property type="entry name" value="Aspartate Aminotransferase, domain 1"/>
    <property type="match status" value="1"/>
</dbReference>
<dbReference type="Proteomes" id="UP000248057">
    <property type="component" value="Unassembled WGS sequence"/>
</dbReference>
<accession>A0A2V3Y0S6</accession>
<organism evidence="4 5">
    <name type="scientific">Hungatella effluvii</name>
    <dbReference type="NCBI Taxonomy" id="1096246"/>
    <lineage>
        <taxon>Bacteria</taxon>
        <taxon>Bacillati</taxon>
        <taxon>Bacillota</taxon>
        <taxon>Clostridia</taxon>
        <taxon>Lachnospirales</taxon>
        <taxon>Lachnospiraceae</taxon>
        <taxon>Hungatella</taxon>
    </lineage>
</organism>